<evidence type="ECO:0000313" key="3">
    <source>
        <dbReference type="Proteomes" id="UP001597180"/>
    </source>
</evidence>
<organism evidence="2 3">
    <name type="scientific">Paenibacillus vulneris</name>
    <dbReference type="NCBI Taxonomy" id="1133364"/>
    <lineage>
        <taxon>Bacteria</taxon>
        <taxon>Bacillati</taxon>
        <taxon>Bacillota</taxon>
        <taxon>Bacilli</taxon>
        <taxon>Bacillales</taxon>
        <taxon>Paenibacillaceae</taxon>
        <taxon>Paenibacillus</taxon>
    </lineage>
</organism>
<dbReference type="PANTHER" id="PTHR36503:SF2">
    <property type="entry name" value="BLR2408 PROTEIN"/>
    <property type="match status" value="1"/>
</dbReference>
<sequence>MALTSDNLFVNLPVKDLNRAIDFFSAIGFEFNSQFTDHNAACMVINDRTFVMLLVEEFFQTFMSKEIANTAKSSEVIMALSASSRENVDSIVDKALASGGSVSQEPVDHGFMYTRSFQDPDGHLWEVIYMDAKAIQ</sequence>
<dbReference type="InterPro" id="IPR037523">
    <property type="entry name" value="VOC_core"/>
</dbReference>
<evidence type="ECO:0000259" key="1">
    <source>
        <dbReference type="PROSITE" id="PS51819"/>
    </source>
</evidence>
<protein>
    <submittedName>
        <fullName evidence="2">VOC family protein</fullName>
    </submittedName>
</protein>
<feature type="domain" description="VOC" evidence="1">
    <location>
        <begin position="5"/>
        <end position="130"/>
    </location>
</feature>
<dbReference type="PROSITE" id="PS51819">
    <property type="entry name" value="VOC"/>
    <property type="match status" value="1"/>
</dbReference>
<gene>
    <name evidence="2" type="ORF">ACFQ4B_20805</name>
</gene>
<accession>A0ABW3UQ63</accession>
<dbReference type="RefSeq" id="WP_345588186.1">
    <property type="nucleotide sequence ID" value="NZ_BAABJG010000015.1"/>
</dbReference>
<dbReference type="InterPro" id="IPR029068">
    <property type="entry name" value="Glyas_Bleomycin-R_OHBP_Dase"/>
</dbReference>
<name>A0ABW3UQ63_9BACL</name>
<dbReference type="Pfam" id="PF00903">
    <property type="entry name" value="Glyoxalase"/>
    <property type="match status" value="1"/>
</dbReference>
<dbReference type="SUPFAM" id="SSF54593">
    <property type="entry name" value="Glyoxalase/Bleomycin resistance protein/Dihydroxybiphenyl dioxygenase"/>
    <property type="match status" value="1"/>
</dbReference>
<dbReference type="Gene3D" id="3.10.180.10">
    <property type="entry name" value="2,3-Dihydroxybiphenyl 1,2-Dioxygenase, domain 1"/>
    <property type="match status" value="1"/>
</dbReference>
<dbReference type="EMBL" id="JBHTLU010000031">
    <property type="protein sequence ID" value="MFD1222562.1"/>
    <property type="molecule type" value="Genomic_DNA"/>
</dbReference>
<proteinExistence type="predicted"/>
<dbReference type="PANTHER" id="PTHR36503">
    <property type="entry name" value="BLR2520 PROTEIN"/>
    <property type="match status" value="1"/>
</dbReference>
<evidence type="ECO:0000313" key="2">
    <source>
        <dbReference type="EMBL" id="MFD1222562.1"/>
    </source>
</evidence>
<comment type="caution">
    <text evidence="2">The sequence shown here is derived from an EMBL/GenBank/DDBJ whole genome shotgun (WGS) entry which is preliminary data.</text>
</comment>
<reference evidence="3" key="1">
    <citation type="journal article" date="2019" name="Int. J. Syst. Evol. Microbiol.">
        <title>The Global Catalogue of Microorganisms (GCM) 10K type strain sequencing project: providing services to taxonomists for standard genome sequencing and annotation.</title>
        <authorList>
            <consortium name="The Broad Institute Genomics Platform"/>
            <consortium name="The Broad Institute Genome Sequencing Center for Infectious Disease"/>
            <person name="Wu L."/>
            <person name="Ma J."/>
        </authorList>
    </citation>
    <scope>NUCLEOTIDE SEQUENCE [LARGE SCALE GENOMIC DNA]</scope>
    <source>
        <strain evidence="3">CCUG 53270</strain>
    </source>
</reference>
<dbReference type="InterPro" id="IPR004360">
    <property type="entry name" value="Glyas_Fos-R_dOase_dom"/>
</dbReference>
<dbReference type="Proteomes" id="UP001597180">
    <property type="component" value="Unassembled WGS sequence"/>
</dbReference>
<keyword evidence="3" id="KW-1185">Reference proteome</keyword>